<protein>
    <submittedName>
        <fullName evidence="1">Uncharacterized protein</fullName>
    </submittedName>
</protein>
<proteinExistence type="predicted"/>
<accession>A0ABR6KEE8</accession>
<name>A0ABR6KEE8_9SPHN</name>
<feature type="non-terminal residue" evidence="1">
    <location>
        <position position="1"/>
    </location>
</feature>
<keyword evidence="2" id="KW-1185">Reference proteome</keyword>
<reference evidence="1 2" key="1">
    <citation type="submission" date="2020-08" db="EMBL/GenBank/DDBJ databases">
        <title>Genomic Encyclopedia of Type Strains, Phase IV (KMG-IV): sequencing the most valuable type-strain genomes for metagenomic binning, comparative biology and taxonomic classification.</title>
        <authorList>
            <person name="Goeker M."/>
        </authorList>
    </citation>
    <scope>NUCLEOTIDE SEQUENCE [LARGE SCALE GENOMIC DNA]</scope>
    <source>
        <strain evidence="1 2">DSM 14562</strain>
    </source>
</reference>
<evidence type="ECO:0000313" key="1">
    <source>
        <dbReference type="EMBL" id="MBB4611512.1"/>
    </source>
</evidence>
<dbReference type="Proteomes" id="UP000584663">
    <property type="component" value="Unassembled WGS sequence"/>
</dbReference>
<gene>
    <name evidence="1" type="ORF">GGQ89_003760</name>
</gene>
<comment type="caution">
    <text evidence="1">The sequence shown here is derived from an EMBL/GenBank/DDBJ whole genome shotgun (WGS) entry which is preliminary data.</text>
</comment>
<organism evidence="1 2">
    <name type="scientific">Sphingomonas yabuuchiae</name>
    <dbReference type="NCBI Taxonomy" id="172044"/>
    <lineage>
        <taxon>Bacteria</taxon>
        <taxon>Pseudomonadati</taxon>
        <taxon>Pseudomonadota</taxon>
        <taxon>Alphaproteobacteria</taxon>
        <taxon>Sphingomonadales</taxon>
        <taxon>Sphingomonadaceae</taxon>
        <taxon>Sphingomonas</taxon>
    </lineage>
</organism>
<sequence>STLNAQNNRQAAARMSLHLTYNVKEPDNKYRRVFHP</sequence>
<dbReference type="EMBL" id="JACHNX010000032">
    <property type="protein sequence ID" value="MBB4611512.1"/>
    <property type="molecule type" value="Genomic_DNA"/>
</dbReference>
<evidence type="ECO:0000313" key="2">
    <source>
        <dbReference type="Proteomes" id="UP000584663"/>
    </source>
</evidence>